<protein>
    <recommendedName>
        <fullName evidence="3">U1 small nuclear ribonucleoprotein 70 kDa</fullName>
    </recommendedName>
</protein>
<evidence type="ECO:0000256" key="8">
    <source>
        <dbReference type="SAM" id="MobiDB-lite"/>
    </source>
</evidence>
<keyword evidence="10" id="KW-1185">Reference proteome</keyword>
<feature type="compositionally biased region" description="Gly residues" evidence="8">
    <location>
        <begin position="56"/>
        <end position="65"/>
    </location>
</feature>
<accession>A0A2T7PIK6</accession>
<dbReference type="GO" id="GO:0071004">
    <property type="term" value="C:U2-type prespliceosome"/>
    <property type="evidence" value="ECO:0007669"/>
    <property type="project" value="TreeGrafter"/>
</dbReference>
<feature type="region of interest" description="Disordered" evidence="8">
    <location>
        <begin position="50"/>
        <end position="248"/>
    </location>
</feature>
<dbReference type="EMBL" id="PZQS01000003">
    <property type="protein sequence ID" value="PVD33266.1"/>
    <property type="molecule type" value="Genomic_DNA"/>
</dbReference>
<comment type="caution">
    <text evidence="9">The sequence shown here is derived from an EMBL/GenBank/DDBJ whole genome shotgun (WGS) entry which is preliminary data.</text>
</comment>
<dbReference type="FunFam" id="3.30.70.330:FF:001585">
    <property type="entry name" value="U1 small nuclear ribonucleoprotein 70 kDa"/>
    <property type="match status" value="1"/>
</dbReference>
<evidence type="ECO:0000256" key="7">
    <source>
        <dbReference type="ARBA" id="ARBA00058765"/>
    </source>
</evidence>
<reference evidence="9 10" key="1">
    <citation type="submission" date="2018-04" db="EMBL/GenBank/DDBJ databases">
        <title>The genome of golden apple snail Pomacea canaliculata provides insight into stress tolerance and invasive adaptation.</title>
        <authorList>
            <person name="Liu C."/>
            <person name="Liu B."/>
            <person name="Ren Y."/>
            <person name="Zhang Y."/>
            <person name="Wang H."/>
            <person name="Li S."/>
            <person name="Jiang F."/>
            <person name="Yin L."/>
            <person name="Zhang G."/>
            <person name="Qian W."/>
            <person name="Fan W."/>
        </authorList>
    </citation>
    <scope>NUCLEOTIDE SEQUENCE [LARGE SCALE GENOMIC DNA]</scope>
    <source>
        <strain evidence="9">SZHN2017</strain>
        <tissue evidence="9">Muscle</tissue>
    </source>
</reference>
<feature type="compositionally biased region" description="Basic residues" evidence="8">
    <location>
        <begin position="131"/>
        <end position="165"/>
    </location>
</feature>
<dbReference type="Proteomes" id="UP000245119">
    <property type="component" value="Linkage Group LG3"/>
</dbReference>
<keyword evidence="6" id="KW-0687">Ribonucleoprotein</keyword>
<dbReference type="GO" id="GO:0016607">
    <property type="term" value="C:nuclear speck"/>
    <property type="evidence" value="ECO:0007669"/>
    <property type="project" value="UniProtKB-SubCell"/>
</dbReference>
<sequence length="248" mass="28275">MCDRRVSEHLESTLQAGCSAGAAAYKHADGKKIDGRRVLVDVERGRTVKGWRPRRLGGGLGGTRKGGPDENTRFSGRDEYSQGNAGRSRSRERNKRGASRERERRRSRSKERRRDKEERGPEVEDEDTRKDKKRSRRSRSRDRKRSRSRDRKRSRRSRSRDRGRRSREFRIKEEAEANLEPPFGDSSGGGYNNYDASNGAGGYAGAEGDGNYMGEDFGQVRVKQEPQDDGYPAYTANLQQDQQDEGEQ</sequence>
<feature type="compositionally biased region" description="Basic and acidic residues" evidence="8">
    <location>
        <begin position="66"/>
        <end position="80"/>
    </location>
</feature>
<feature type="compositionally biased region" description="Basic and acidic residues" evidence="8">
    <location>
        <begin position="166"/>
        <end position="175"/>
    </location>
</feature>
<keyword evidence="4" id="KW-0694">RNA-binding</keyword>
<evidence type="ECO:0000256" key="5">
    <source>
        <dbReference type="ARBA" id="ARBA00023242"/>
    </source>
</evidence>
<feature type="compositionally biased region" description="Basic and acidic residues" evidence="8">
    <location>
        <begin position="112"/>
        <end position="130"/>
    </location>
</feature>
<evidence type="ECO:0000256" key="6">
    <source>
        <dbReference type="ARBA" id="ARBA00023274"/>
    </source>
</evidence>
<evidence type="ECO:0000256" key="1">
    <source>
        <dbReference type="ARBA" id="ARBA00004324"/>
    </source>
</evidence>
<evidence type="ECO:0000256" key="4">
    <source>
        <dbReference type="ARBA" id="ARBA00022884"/>
    </source>
</evidence>
<organism evidence="9 10">
    <name type="scientific">Pomacea canaliculata</name>
    <name type="common">Golden apple snail</name>
    <dbReference type="NCBI Taxonomy" id="400727"/>
    <lineage>
        <taxon>Eukaryota</taxon>
        <taxon>Metazoa</taxon>
        <taxon>Spiralia</taxon>
        <taxon>Lophotrochozoa</taxon>
        <taxon>Mollusca</taxon>
        <taxon>Gastropoda</taxon>
        <taxon>Caenogastropoda</taxon>
        <taxon>Architaenioglossa</taxon>
        <taxon>Ampullarioidea</taxon>
        <taxon>Ampullariidae</taxon>
        <taxon>Pomacea</taxon>
    </lineage>
</organism>
<keyword evidence="5" id="KW-0539">Nucleus</keyword>
<dbReference type="GO" id="GO:0071011">
    <property type="term" value="C:precatalytic spliceosome"/>
    <property type="evidence" value="ECO:0007669"/>
    <property type="project" value="TreeGrafter"/>
</dbReference>
<dbReference type="InterPro" id="IPR012677">
    <property type="entry name" value="Nucleotide-bd_a/b_plait_sf"/>
</dbReference>
<evidence type="ECO:0000313" key="10">
    <source>
        <dbReference type="Proteomes" id="UP000245119"/>
    </source>
</evidence>
<dbReference type="PANTHER" id="PTHR13952">
    <property type="entry name" value="U1 SMALL NUCLEAR RIBONUCLEOPROTEIN 70 KD"/>
    <property type="match status" value="1"/>
</dbReference>
<dbReference type="GO" id="GO:0030619">
    <property type="term" value="F:U1 snRNA binding"/>
    <property type="evidence" value="ECO:0007669"/>
    <property type="project" value="TreeGrafter"/>
</dbReference>
<dbReference type="OrthoDB" id="272703at2759"/>
<comment type="function">
    <text evidence="7">Component of the spliceosomal U1 snRNP, which is essential for recognition of the pre-mRNA 5' splice-site and the subsequent assembly of the spliceosome. SNRNP70 binds to the loop I region of U1-snRNA.</text>
</comment>
<dbReference type="Gene3D" id="3.30.70.330">
    <property type="match status" value="1"/>
</dbReference>
<feature type="compositionally biased region" description="Basic residues" evidence="8">
    <location>
        <begin position="88"/>
        <end position="97"/>
    </location>
</feature>
<evidence type="ECO:0000256" key="2">
    <source>
        <dbReference type="ARBA" id="ARBA00004642"/>
    </source>
</evidence>
<dbReference type="STRING" id="400727.A0A2T7PIK6"/>
<dbReference type="AlphaFoldDB" id="A0A2T7PIK6"/>
<dbReference type="GO" id="GO:0005685">
    <property type="term" value="C:U1 snRNP"/>
    <property type="evidence" value="ECO:0007669"/>
    <property type="project" value="TreeGrafter"/>
</dbReference>
<evidence type="ECO:0000313" key="9">
    <source>
        <dbReference type="EMBL" id="PVD33266.1"/>
    </source>
</evidence>
<feature type="compositionally biased region" description="Gly residues" evidence="8">
    <location>
        <begin position="199"/>
        <end position="208"/>
    </location>
</feature>
<name>A0A2T7PIK6_POMCA</name>
<dbReference type="GO" id="GO:0000398">
    <property type="term" value="P:mRNA splicing, via spliceosome"/>
    <property type="evidence" value="ECO:0007669"/>
    <property type="project" value="TreeGrafter"/>
</dbReference>
<comment type="subcellular location">
    <subcellularLocation>
        <location evidence="1">Nucleus speckle</location>
    </subcellularLocation>
    <subcellularLocation>
        <location evidence="2">Nucleus</location>
        <location evidence="2">Nucleoplasm</location>
    </subcellularLocation>
</comment>
<proteinExistence type="predicted"/>
<dbReference type="InterPro" id="IPR051183">
    <property type="entry name" value="U1_U11-U12_snRNP_70-35kDa"/>
</dbReference>
<dbReference type="PANTHER" id="PTHR13952:SF5">
    <property type="entry name" value="U1 SMALL NUCLEAR RIBONUCLEOPROTEIN 70 KDA"/>
    <property type="match status" value="1"/>
</dbReference>
<evidence type="ECO:0000256" key="3">
    <source>
        <dbReference type="ARBA" id="ARBA00016996"/>
    </source>
</evidence>
<gene>
    <name evidence="9" type="ORF">C0Q70_04519</name>
</gene>
<dbReference type="GO" id="GO:0003729">
    <property type="term" value="F:mRNA binding"/>
    <property type="evidence" value="ECO:0007669"/>
    <property type="project" value="TreeGrafter"/>
</dbReference>